<evidence type="ECO:0000313" key="3">
    <source>
        <dbReference type="Proteomes" id="UP000050761"/>
    </source>
</evidence>
<dbReference type="AlphaFoldDB" id="A0A183FQJ5"/>
<evidence type="ECO:0000313" key="4">
    <source>
        <dbReference type="WBParaSite" id="HPBE_0001001001-mRNA-1"/>
    </source>
</evidence>
<gene>
    <name evidence="2" type="ORF">HPBE_LOCUS10011</name>
</gene>
<proteinExistence type="predicted"/>
<name>A0A183FQJ5_HELPZ</name>
<feature type="compositionally biased region" description="Acidic residues" evidence="1">
    <location>
        <begin position="213"/>
        <end position="227"/>
    </location>
</feature>
<feature type="compositionally biased region" description="Polar residues" evidence="1">
    <location>
        <begin position="426"/>
        <end position="451"/>
    </location>
</feature>
<protein>
    <submittedName>
        <fullName evidence="4">ULP_PROTEASE domain-containing protein</fullName>
    </submittedName>
</protein>
<accession>A0A183FQJ5</accession>
<organism evidence="3 4">
    <name type="scientific">Heligmosomoides polygyrus</name>
    <name type="common">Parasitic roundworm</name>
    <dbReference type="NCBI Taxonomy" id="6339"/>
    <lineage>
        <taxon>Eukaryota</taxon>
        <taxon>Metazoa</taxon>
        <taxon>Ecdysozoa</taxon>
        <taxon>Nematoda</taxon>
        <taxon>Chromadorea</taxon>
        <taxon>Rhabditida</taxon>
        <taxon>Rhabditina</taxon>
        <taxon>Rhabditomorpha</taxon>
        <taxon>Strongyloidea</taxon>
        <taxon>Heligmosomidae</taxon>
        <taxon>Heligmosomoides</taxon>
    </lineage>
</organism>
<dbReference type="WBParaSite" id="HPBE_0001001001-mRNA-1">
    <property type="protein sequence ID" value="HPBE_0001001001-mRNA-1"/>
    <property type="gene ID" value="HPBE_0001001001"/>
</dbReference>
<feature type="region of interest" description="Disordered" evidence="1">
    <location>
        <begin position="256"/>
        <end position="282"/>
    </location>
</feature>
<reference evidence="4" key="2">
    <citation type="submission" date="2019-09" db="UniProtKB">
        <authorList>
            <consortium name="WormBaseParasite"/>
        </authorList>
    </citation>
    <scope>IDENTIFICATION</scope>
</reference>
<dbReference type="Proteomes" id="UP000050761">
    <property type="component" value="Unassembled WGS sequence"/>
</dbReference>
<sequence length="566" mass="62655">MPRLRLCTVCIERFDSRLVRKSWATKNTDAILISCLTKYGYPGTRNPGGTYNMWLMFKSWICHKHFVQAGRLILAEMRMLDLHYDKPIMLSFQNQVYPDNIPARVVDFINGVVKDIDGKLIINRKDVWKFLKLVVFRYYGTVFWNVVETPEQIRELNAADMLGTGDEAENGEESMDRGLAVQDNLEPVAKRSRTSTSSPECVVIDDSDHFTDQDDEDEDEDDDDEPLFTDIKSDPASPSLLHVLVAESNPDVVEMQGQAVEHQQSTSSGGTLGPPPRPARHLTSISGTIRSIICMRSGLNPVGDSNRAGTAIGGVDAATFASGDDPYRDAKDKTELTSFDLTRELKDPNVAVQDVGEPVETSAPSPDCVTIDDSDHSTSSVSDDEPLFSTSPAQHLMNIDVKTDPTLSPPLFTSVERPEPAPLAVQCSSSESSQNVAHNDRLPSSSSTAQSPDRYLATVNGLRRKVQSLQWHLKPAEEADHSGAVNFTAMERSRIGPMEGMSSAHLRRFYLVNGVQLMKLFRFCPECGRGLHEKELTPAGSGAVVRFRCECSSPTIWGWESRERTG</sequence>
<feature type="region of interest" description="Disordered" evidence="1">
    <location>
        <begin position="421"/>
        <end position="453"/>
    </location>
</feature>
<reference evidence="2 3" key="1">
    <citation type="submission" date="2018-11" db="EMBL/GenBank/DDBJ databases">
        <authorList>
            <consortium name="Pathogen Informatics"/>
        </authorList>
    </citation>
    <scope>NUCLEOTIDE SEQUENCE [LARGE SCALE GENOMIC DNA]</scope>
</reference>
<evidence type="ECO:0000256" key="1">
    <source>
        <dbReference type="SAM" id="MobiDB-lite"/>
    </source>
</evidence>
<feature type="region of interest" description="Disordered" evidence="1">
    <location>
        <begin position="356"/>
        <end position="395"/>
    </location>
</feature>
<accession>A0A3P7Y7X6</accession>
<dbReference type="EMBL" id="UZAH01026621">
    <property type="protein sequence ID" value="VDO83231.1"/>
    <property type="molecule type" value="Genomic_DNA"/>
</dbReference>
<feature type="region of interest" description="Disordered" evidence="1">
    <location>
        <begin position="187"/>
        <end position="235"/>
    </location>
</feature>
<keyword evidence="3" id="KW-1185">Reference proteome</keyword>
<evidence type="ECO:0000313" key="2">
    <source>
        <dbReference type="EMBL" id="VDO83231.1"/>
    </source>
</evidence>